<feature type="region of interest" description="Disordered" evidence="1">
    <location>
        <begin position="194"/>
        <end position="229"/>
    </location>
</feature>
<feature type="compositionally biased region" description="Polar residues" evidence="1">
    <location>
        <begin position="88"/>
        <end position="110"/>
    </location>
</feature>
<organism evidence="2 3">
    <name type="scientific">Achaetomium macrosporum</name>
    <dbReference type="NCBI Taxonomy" id="79813"/>
    <lineage>
        <taxon>Eukaryota</taxon>
        <taxon>Fungi</taxon>
        <taxon>Dikarya</taxon>
        <taxon>Ascomycota</taxon>
        <taxon>Pezizomycotina</taxon>
        <taxon>Sordariomycetes</taxon>
        <taxon>Sordariomycetidae</taxon>
        <taxon>Sordariales</taxon>
        <taxon>Chaetomiaceae</taxon>
        <taxon>Achaetomium</taxon>
    </lineage>
</organism>
<accession>A0AAN7CG22</accession>
<dbReference type="EMBL" id="MU860027">
    <property type="protein sequence ID" value="KAK4241120.1"/>
    <property type="molecule type" value="Genomic_DNA"/>
</dbReference>
<sequence>MFEVDWADYESERVGERRARKEIERAIKKDNASNDQGTVSTRSSCPSDRTHMSFFGSIGRKKAIASPPKAKKQEAVIPRSTKADAKVESSSINPQTVTESRGISMDTHSTGPELKSSDVPLSSSIPHPIAKRAPRPESMLSKMTQLTIPTQGEGSVAETAFATTKLVHVLEEGAPLSAKALNTIPGHGWLRFASPSQTGDGPRIAASPRTPRTPRAPPSFQCPTSPNDKSASEFIDDWFTALHGPTHQLPRPGLNGTIHRGNVLLPQNLHRLLPSTPTRRSVKRDFSMTPKASPTRFLAHDPDDWKPVAEWNCTHSTGSHVLSSTNNGAHPHENERIPGKMAVDMEAMPIREGATKEGNNLPPSNKLSCVPAGQVAQNRHRLVHQESGALGQCNSPEATSV</sequence>
<gene>
    <name evidence="2" type="ORF">C8A03DRAFT_12610</name>
</gene>
<evidence type="ECO:0000313" key="2">
    <source>
        <dbReference type="EMBL" id="KAK4241120.1"/>
    </source>
</evidence>
<keyword evidence="3" id="KW-1185">Reference proteome</keyword>
<evidence type="ECO:0000313" key="3">
    <source>
        <dbReference type="Proteomes" id="UP001303760"/>
    </source>
</evidence>
<proteinExistence type="predicted"/>
<reference evidence="2" key="1">
    <citation type="journal article" date="2023" name="Mol. Phylogenet. Evol.">
        <title>Genome-scale phylogeny and comparative genomics of the fungal order Sordariales.</title>
        <authorList>
            <person name="Hensen N."/>
            <person name="Bonometti L."/>
            <person name="Westerberg I."/>
            <person name="Brannstrom I.O."/>
            <person name="Guillou S."/>
            <person name="Cros-Aarteil S."/>
            <person name="Calhoun S."/>
            <person name="Haridas S."/>
            <person name="Kuo A."/>
            <person name="Mondo S."/>
            <person name="Pangilinan J."/>
            <person name="Riley R."/>
            <person name="LaButti K."/>
            <person name="Andreopoulos B."/>
            <person name="Lipzen A."/>
            <person name="Chen C."/>
            <person name="Yan M."/>
            <person name="Daum C."/>
            <person name="Ng V."/>
            <person name="Clum A."/>
            <person name="Steindorff A."/>
            <person name="Ohm R.A."/>
            <person name="Martin F."/>
            <person name="Silar P."/>
            <person name="Natvig D.O."/>
            <person name="Lalanne C."/>
            <person name="Gautier V."/>
            <person name="Ament-Velasquez S.L."/>
            <person name="Kruys A."/>
            <person name="Hutchinson M.I."/>
            <person name="Powell A.J."/>
            <person name="Barry K."/>
            <person name="Miller A.N."/>
            <person name="Grigoriev I.V."/>
            <person name="Debuchy R."/>
            <person name="Gladieux P."/>
            <person name="Hiltunen Thoren M."/>
            <person name="Johannesson H."/>
        </authorList>
    </citation>
    <scope>NUCLEOTIDE SEQUENCE</scope>
    <source>
        <strain evidence="2">CBS 532.94</strain>
    </source>
</reference>
<evidence type="ECO:0000256" key="1">
    <source>
        <dbReference type="SAM" id="MobiDB-lite"/>
    </source>
</evidence>
<feature type="region of interest" description="Disordered" evidence="1">
    <location>
        <begin position="25"/>
        <end position="132"/>
    </location>
</feature>
<protein>
    <submittedName>
        <fullName evidence="2">Uncharacterized protein</fullName>
    </submittedName>
</protein>
<comment type="caution">
    <text evidence="2">The sequence shown here is derived from an EMBL/GenBank/DDBJ whole genome shotgun (WGS) entry which is preliminary data.</text>
</comment>
<dbReference type="AlphaFoldDB" id="A0AAN7CG22"/>
<feature type="region of interest" description="Disordered" evidence="1">
    <location>
        <begin position="278"/>
        <end position="301"/>
    </location>
</feature>
<dbReference type="Proteomes" id="UP001303760">
    <property type="component" value="Unassembled WGS sequence"/>
</dbReference>
<feature type="compositionally biased region" description="Polar residues" evidence="1">
    <location>
        <begin position="33"/>
        <end position="47"/>
    </location>
</feature>
<name>A0AAN7CG22_9PEZI</name>
<reference evidence="2" key="2">
    <citation type="submission" date="2023-05" db="EMBL/GenBank/DDBJ databases">
        <authorList>
            <consortium name="Lawrence Berkeley National Laboratory"/>
            <person name="Steindorff A."/>
            <person name="Hensen N."/>
            <person name="Bonometti L."/>
            <person name="Westerberg I."/>
            <person name="Brannstrom I.O."/>
            <person name="Guillou S."/>
            <person name="Cros-Aarteil S."/>
            <person name="Calhoun S."/>
            <person name="Haridas S."/>
            <person name="Kuo A."/>
            <person name="Mondo S."/>
            <person name="Pangilinan J."/>
            <person name="Riley R."/>
            <person name="Labutti K."/>
            <person name="Andreopoulos B."/>
            <person name="Lipzen A."/>
            <person name="Chen C."/>
            <person name="Yanf M."/>
            <person name="Daum C."/>
            <person name="Ng V."/>
            <person name="Clum A."/>
            <person name="Ohm R."/>
            <person name="Martin F."/>
            <person name="Silar P."/>
            <person name="Natvig D."/>
            <person name="Lalanne C."/>
            <person name="Gautier V."/>
            <person name="Ament-Velasquez S.L."/>
            <person name="Kruys A."/>
            <person name="Hutchinson M.I."/>
            <person name="Powell A.J."/>
            <person name="Barry K."/>
            <person name="Miller A.N."/>
            <person name="Grigoriev I.V."/>
            <person name="Debuchy R."/>
            <person name="Gladieux P."/>
            <person name="Thoren M.H."/>
            <person name="Johannesson H."/>
        </authorList>
    </citation>
    <scope>NUCLEOTIDE SEQUENCE</scope>
    <source>
        <strain evidence="2">CBS 532.94</strain>
    </source>
</reference>